<evidence type="ECO:0000256" key="1">
    <source>
        <dbReference type="SAM" id="Phobius"/>
    </source>
</evidence>
<evidence type="ECO:0000313" key="2">
    <source>
        <dbReference type="EMBL" id="CAA9500037.1"/>
    </source>
</evidence>
<sequence length="75" mass="7845">MPYRTMGWIHAHLARLGGDQRGQGTVEYVGLMLLLAALLSGVVLAAKGMKDGGGLAKEIADKLKATIESVGKGRP</sequence>
<keyword evidence="1" id="KW-1133">Transmembrane helix</keyword>
<protein>
    <submittedName>
        <fullName evidence="2">Uncharacterized protein</fullName>
    </submittedName>
</protein>
<accession>A0A6J4SI72</accession>
<organism evidence="2">
    <name type="scientific">uncultured Solirubrobacteraceae bacterium</name>
    <dbReference type="NCBI Taxonomy" id="1162706"/>
    <lineage>
        <taxon>Bacteria</taxon>
        <taxon>Bacillati</taxon>
        <taxon>Actinomycetota</taxon>
        <taxon>Thermoleophilia</taxon>
        <taxon>Solirubrobacterales</taxon>
        <taxon>Solirubrobacteraceae</taxon>
        <taxon>environmental samples</taxon>
    </lineage>
</organism>
<keyword evidence="1" id="KW-0812">Transmembrane</keyword>
<feature type="transmembrane region" description="Helical" evidence="1">
    <location>
        <begin position="28"/>
        <end position="46"/>
    </location>
</feature>
<reference evidence="2" key="1">
    <citation type="submission" date="2020-02" db="EMBL/GenBank/DDBJ databases">
        <authorList>
            <person name="Meier V. D."/>
        </authorList>
    </citation>
    <scope>NUCLEOTIDE SEQUENCE</scope>
    <source>
        <strain evidence="2">AVDCRST_MAG67</strain>
    </source>
</reference>
<dbReference type="EMBL" id="CADCVQ010000079">
    <property type="protein sequence ID" value="CAA9500037.1"/>
    <property type="molecule type" value="Genomic_DNA"/>
</dbReference>
<name>A0A6J4SI72_9ACTN</name>
<keyword evidence="1" id="KW-0472">Membrane</keyword>
<dbReference type="AlphaFoldDB" id="A0A6J4SI72"/>
<proteinExistence type="predicted"/>
<gene>
    <name evidence="2" type="ORF">AVDCRST_MAG67-1875</name>
</gene>